<dbReference type="Pfam" id="PF01037">
    <property type="entry name" value="AsnC_trans_reg"/>
    <property type="match status" value="1"/>
</dbReference>
<dbReference type="PANTHER" id="PTHR30154:SF17">
    <property type="entry name" value="DNA-BINDING TRANSCRIPTIONAL ACTIVATOR DECR"/>
    <property type="match status" value="1"/>
</dbReference>
<dbReference type="Gene3D" id="3.30.70.920">
    <property type="match status" value="1"/>
</dbReference>
<dbReference type="CDD" id="cd00090">
    <property type="entry name" value="HTH_ARSR"/>
    <property type="match status" value="1"/>
</dbReference>
<gene>
    <name evidence="5" type="ORF">LCGC14_0189340</name>
</gene>
<accession>A0A0F9X613</accession>
<dbReference type="AlphaFoldDB" id="A0A0F9X613"/>
<sequence length="157" mass="17910">MTQQPAPKLDRIDAAILRVLQKDASLSQRDVADRVGLSQNACWRRIVRLRETGVITGQTLRLDHERIGLGLTVFVMLRTRDHSPEWLETFRKTVLGIENIIDVFRIAGDYDYMLKIVAQNMNDFDRIYQRLIAGAALETVTSCIAMEAIADRRDLPV</sequence>
<dbReference type="SUPFAM" id="SSF46785">
    <property type="entry name" value="Winged helix' DNA-binding domain"/>
    <property type="match status" value="1"/>
</dbReference>
<evidence type="ECO:0000259" key="4">
    <source>
        <dbReference type="PROSITE" id="PS50956"/>
    </source>
</evidence>
<evidence type="ECO:0000256" key="3">
    <source>
        <dbReference type="ARBA" id="ARBA00023163"/>
    </source>
</evidence>
<organism evidence="5">
    <name type="scientific">marine sediment metagenome</name>
    <dbReference type="NCBI Taxonomy" id="412755"/>
    <lineage>
        <taxon>unclassified sequences</taxon>
        <taxon>metagenomes</taxon>
        <taxon>ecological metagenomes</taxon>
    </lineage>
</organism>
<name>A0A0F9X613_9ZZZZ</name>
<dbReference type="GO" id="GO:0043565">
    <property type="term" value="F:sequence-specific DNA binding"/>
    <property type="evidence" value="ECO:0007669"/>
    <property type="project" value="InterPro"/>
</dbReference>
<dbReference type="PROSITE" id="PS50956">
    <property type="entry name" value="HTH_ASNC_2"/>
    <property type="match status" value="1"/>
</dbReference>
<keyword evidence="2" id="KW-0238">DNA-binding</keyword>
<dbReference type="PANTHER" id="PTHR30154">
    <property type="entry name" value="LEUCINE-RESPONSIVE REGULATORY PROTEIN"/>
    <property type="match status" value="1"/>
</dbReference>
<dbReference type="InterPro" id="IPR019885">
    <property type="entry name" value="Tscrpt_reg_HTH_AsnC-type_CS"/>
</dbReference>
<dbReference type="Gene3D" id="1.10.10.10">
    <property type="entry name" value="Winged helix-like DNA-binding domain superfamily/Winged helix DNA-binding domain"/>
    <property type="match status" value="1"/>
</dbReference>
<feature type="domain" description="HTH asnC-type" evidence="4">
    <location>
        <begin position="9"/>
        <end position="70"/>
    </location>
</feature>
<evidence type="ECO:0000256" key="2">
    <source>
        <dbReference type="ARBA" id="ARBA00023125"/>
    </source>
</evidence>
<proteinExistence type="predicted"/>
<keyword evidence="1" id="KW-0805">Transcription regulation</keyword>
<dbReference type="PROSITE" id="PS00519">
    <property type="entry name" value="HTH_ASNC_1"/>
    <property type="match status" value="1"/>
</dbReference>
<dbReference type="InterPro" id="IPR036388">
    <property type="entry name" value="WH-like_DNA-bd_sf"/>
</dbReference>
<dbReference type="InterPro" id="IPR000485">
    <property type="entry name" value="AsnC-type_HTH_dom"/>
</dbReference>
<dbReference type="PRINTS" id="PR00033">
    <property type="entry name" value="HTHASNC"/>
</dbReference>
<dbReference type="InterPro" id="IPR019887">
    <property type="entry name" value="Tscrpt_reg_AsnC/Lrp_C"/>
</dbReference>
<dbReference type="SMART" id="SM00344">
    <property type="entry name" value="HTH_ASNC"/>
    <property type="match status" value="1"/>
</dbReference>
<dbReference type="Pfam" id="PF13412">
    <property type="entry name" value="HTH_24"/>
    <property type="match status" value="1"/>
</dbReference>
<dbReference type="InterPro" id="IPR019888">
    <property type="entry name" value="Tscrpt_reg_AsnC-like"/>
</dbReference>
<dbReference type="InterPro" id="IPR011008">
    <property type="entry name" value="Dimeric_a/b-barrel"/>
</dbReference>
<evidence type="ECO:0000313" key="5">
    <source>
        <dbReference type="EMBL" id="KKN94321.1"/>
    </source>
</evidence>
<keyword evidence="3" id="KW-0804">Transcription</keyword>
<comment type="caution">
    <text evidence="5">The sequence shown here is derived from an EMBL/GenBank/DDBJ whole genome shotgun (WGS) entry which is preliminary data.</text>
</comment>
<dbReference type="SUPFAM" id="SSF54909">
    <property type="entry name" value="Dimeric alpha+beta barrel"/>
    <property type="match status" value="1"/>
</dbReference>
<reference evidence="5" key="1">
    <citation type="journal article" date="2015" name="Nature">
        <title>Complex archaea that bridge the gap between prokaryotes and eukaryotes.</title>
        <authorList>
            <person name="Spang A."/>
            <person name="Saw J.H."/>
            <person name="Jorgensen S.L."/>
            <person name="Zaremba-Niedzwiedzka K."/>
            <person name="Martijn J."/>
            <person name="Lind A.E."/>
            <person name="van Eijk R."/>
            <person name="Schleper C."/>
            <person name="Guy L."/>
            <person name="Ettema T.J."/>
        </authorList>
    </citation>
    <scope>NUCLEOTIDE SEQUENCE</scope>
</reference>
<dbReference type="InterPro" id="IPR011991">
    <property type="entry name" value="ArsR-like_HTH"/>
</dbReference>
<evidence type="ECO:0000256" key="1">
    <source>
        <dbReference type="ARBA" id="ARBA00023015"/>
    </source>
</evidence>
<dbReference type="EMBL" id="LAZR01000079">
    <property type="protein sequence ID" value="KKN94321.1"/>
    <property type="molecule type" value="Genomic_DNA"/>
</dbReference>
<protein>
    <recommendedName>
        <fullName evidence="4">HTH asnC-type domain-containing protein</fullName>
    </recommendedName>
</protein>
<dbReference type="GO" id="GO:0043200">
    <property type="term" value="P:response to amino acid"/>
    <property type="evidence" value="ECO:0007669"/>
    <property type="project" value="TreeGrafter"/>
</dbReference>
<dbReference type="GO" id="GO:0005829">
    <property type="term" value="C:cytosol"/>
    <property type="evidence" value="ECO:0007669"/>
    <property type="project" value="TreeGrafter"/>
</dbReference>
<dbReference type="InterPro" id="IPR036390">
    <property type="entry name" value="WH_DNA-bd_sf"/>
</dbReference>